<evidence type="ECO:0000313" key="2">
    <source>
        <dbReference type="Proteomes" id="UP000008680"/>
    </source>
</evidence>
<dbReference type="Proteomes" id="UP000008680">
    <property type="component" value="Chromosome"/>
</dbReference>
<dbReference type="AlphaFoldDB" id="D3E4W2"/>
<protein>
    <submittedName>
        <fullName evidence="1">Uncharacterized protein</fullName>
    </submittedName>
</protein>
<name>D3E4W2_METRM</name>
<proteinExistence type="predicted"/>
<sequence length="51" mass="6243">MIYMMNLRESLTHMRSNGLPLLNQMKVNLSVDYYNKYILTHKKTYFSKYYS</sequence>
<evidence type="ECO:0000313" key="1">
    <source>
        <dbReference type="EMBL" id="ADC47506.1"/>
    </source>
</evidence>
<accession>D3E4W2</accession>
<dbReference type="STRING" id="634498.mru_1656"/>
<dbReference type="EMBL" id="CP001719">
    <property type="protein sequence ID" value="ADC47506.1"/>
    <property type="molecule type" value="Genomic_DNA"/>
</dbReference>
<keyword evidence="2" id="KW-1185">Reference proteome</keyword>
<gene>
    <name evidence="1" type="ordered locus">mru_1656</name>
</gene>
<reference evidence="1 2" key="1">
    <citation type="journal article" date="2010" name="PLoS ONE">
        <title>The genome sequence of the rumen methanogen Methanobrevibacter ruminantium reveals new possibilities for controlling ruminant methane emissions.</title>
        <authorList>
            <person name="Leahy S.C."/>
            <person name="Kelly W.J."/>
            <person name="Altermann E."/>
            <person name="Ronimus R.S."/>
            <person name="Yeoman C.J."/>
            <person name="Pacheco D.M."/>
            <person name="Li D."/>
            <person name="Kong Z."/>
            <person name="McTavish S."/>
            <person name="Sang C."/>
            <person name="Lambie S.C."/>
            <person name="Janssen P.H."/>
            <person name="Dey D."/>
            <person name="Attwood G.T."/>
        </authorList>
    </citation>
    <scope>NUCLEOTIDE SEQUENCE [LARGE SCALE GENOMIC DNA]</scope>
    <source>
        <strain evidence="2">ATCC 35063 / DSM 1093 / JCM 13430 / OCM 146 / M1</strain>
    </source>
</reference>
<dbReference type="KEGG" id="mru:mru_1656"/>
<dbReference type="HOGENOM" id="CLU_3094155_0_0_2"/>
<organism evidence="1 2">
    <name type="scientific">Methanobrevibacter ruminantium (strain ATCC 35063 / DSM 1093 / JCM 13430 / OCM 146 / M1)</name>
    <name type="common">Methanobacterium ruminantium</name>
    <dbReference type="NCBI Taxonomy" id="634498"/>
    <lineage>
        <taxon>Archaea</taxon>
        <taxon>Methanobacteriati</taxon>
        <taxon>Methanobacteriota</taxon>
        <taxon>Methanomada group</taxon>
        <taxon>Methanobacteria</taxon>
        <taxon>Methanobacteriales</taxon>
        <taxon>Methanobacteriaceae</taxon>
        <taxon>Methanobrevibacter</taxon>
    </lineage>
</organism>